<dbReference type="GeneID" id="9593989"/>
<dbReference type="HOGENOM" id="CLU_1993918_0_0_1"/>
<evidence type="ECO:0000313" key="1">
    <source>
        <dbReference type="EMBL" id="EFI94736.1"/>
    </source>
</evidence>
<accession>D8QBD5</accession>
<dbReference type="AlphaFoldDB" id="D8QBD5"/>
<reference evidence="1 2" key="1">
    <citation type="journal article" date="2010" name="Nat. Biotechnol.">
        <title>Genome sequence of the model mushroom Schizophyllum commune.</title>
        <authorList>
            <person name="Ohm R.A."/>
            <person name="de Jong J.F."/>
            <person name="Lugones L.G."/>
            <person name="Aerts A."/>
            <person name="Kothe E."/>
            <person name="Stajich J.E."/>
            <person name="de Vries R.P."/>
            <person name="Record E."/>
            <person name="Levasseur A."/>
            <person name="Baker S.E."/>
            <person name="Bartholomew K.A."/>
            <person name="Coutinho P.M."/>
            <person name="Erdmann S."/>
            <person name="Fowler T.J."/>
            <person name="Gathman A.C."/>
            <person name="Lombard V."/>
            <person name="Henrissat B."/>
            <person name="Knabe N."/>
            <person name="Kuees U."/>
            <person name="Lilly W.W."/>
            <person name="Lindquist E."/>
            <person name="Lucas S."/>
            <person name="Magnuson J.K."/>
            <person name="Piumi F."/>
            <person name="Raudaskoski M."/>
            <person name="Salamov A."/>
            <person name="Schmutz J."/>
            <person name="Schwarze F.W.M.R."/>
            <person name="vanKuyk P.A."/>
            <person name="Horton J.S."/>
            <person name="Grigoriev I.V."/>
            <person name="Woesten H.A.B."/>
        </authorList>
    </citation>
    <scope>NUCLEOTIDE SEQUENCE [LARGE SCALE GENOMIC DNA]</scope>
    <source>
        <strain evidence="2">H4-8 / FGSC 9210</strain>
    </source>
</reference>
<organism evidence="2">
    <name type="scientific">Schizophyllum commune (strain H4-8 / FGSC 9210)</name>
    <name type="common">Split gill fungus</name>
    <dbReference type="NCBI Taxonomy" id="578458"/>
    <lineage>
        <taxon>Eukaryota</taxon>
        <taxon>Fungi</taxon>
        <taxon>Dikarya</taxon>
        <taxon>Basidiomycota</taxon>
        <taxon>Agaricomycotina</taxon>
        <taxon>Agaricomycetes</taxon>
        <taxon>Agaricomycetidae</taxon>
        <taxon>Agaricales</taxon>
        <taxon>Schizophyllaceae</taxon>
        <taxon>Schizophyllum</taxon>
    </lineage>
</organism>
<sequence>MCFNIANLARLQAARASRRDHGMLLFPGIGGAFAPAVPDGNLATAEVGYVANAFAGTGADFIADGGFVNDVFLAGNTIFPTVGGGTQRPSPSDAALVRCPNCGDWISITQPYSNCPNCSGESTKK</sequence>
<name>D8QBD5_SCHCM</name>
<dbReference type="KEGG" id="scm:SCHCO_02690942"/>
<evidence type="ECO:0000313" key="2">
    <source>
        <dbReference type="Proteomes" id="UP000007431"/>
    </source>
</evidence>
<protein>
    <submittedName>
        <fullName evidence="1">Uncharacterized protein</fullName>
    </submittedName>
</protein>
<dbReference type="Proteomes" id="UP000007431">
    <property type="component" value="Unassembled WGS sequence"/>
</dbReference>
<dbReference type="InParanoid" id="D8QBD5"/>
<dbReference type="RefSeq" id="XP_003029639.1">
    <property type="nucleotide sequence ID" value="XM_003029593.1"/>
</dbReference>
<keyword evidence="2" id="KW-1185">Reference proteome</keyword>
<proteinExistence type="predicted"/>
<gene>
    <name evidence="1" type="ORF">SCHCODRAFT_236440</name>
</gene>
<dbReference type="EMBL" id="GL377309">
    <property type="protein sequence ID" value="EFI94736.1"/>
    <property type="molecule type" value="Genomic_DNA"/>
</dbReference>
<dbReference type="VEuPathDB" id="FungiDB:SCHCODRAFT_02690942"/>